<sequence length="300" mass="33107">MTPRQVRSVLTVLELGSVHRAAEALYLAPSSVSAQIRELSTELGISLFEASGRGIVPSSALRQLHTSLQSFLNHAEHIAQLAHSLAHEPSGVLKLFAPSSMCIYRLPRLIEAMQLQAPRVEIMLTHEPFAYRQALQTGEIDAAIIVSQVQPEACHYHLLHNEEVVFVCHPERWQASTLSLTALNAHPLITTEEACSYRVAAEAHFRALGLHLKPRQAFTNVEVIRRCLLANMGLGLLPACVVEDDVAQGHLKIQAVEGTPYRFQSALIYPEGRTALPKLSAFIQVLERQRLAAQLDTSTI</sequence>
<dbReference type="Gene3D" id="3.40.190.290">
    <property type="match status" value="1"/>
</dbReference>
<dbReference type="InterPro" id="IPR005119">
    <property type="entry name" value="LysR_subst-bd"/>
</dbReference>
<dbReference type="OrthoDB" id="464481at2"/>
<name>A0A1T4VZY9_9GAMM</name>
<protein>
    <submittedName>
        <fullName evidence="6">DNA-binding transcriptional regulator, LysR family</fullName>
    </submittedName>
</protein>
<dbReference type="CDD" id="cd05466">
    <property type="entry name" value="PBP2_LTTR_substrate"/>
    <property type="match status" value="1"/>
</dbReference>
<evidence type="ECO:0000313" key="6">
    <source>
        <dbReference type="EMBL" id="SKA70543.1"/>
    </source>
</evidence>
<comment type="similarity">
    <text evidence="1">Belongs to the LysR transcriptional regulatory family.</text>
</comment>
<dbReference type="RefSeq" id="WP_078921232.1">
    <property type="nucleotide sequence ID" value="NZ_FUYB01000002.1"/>
</dbReference>
<dbReference type="InterPro" id="IPR036388">
    <property type="entry name" value="WH-like_DNA-bd_sf"/>
</dbReference>
<keyword evidence="2" id="KW-0805">Transcription regulation</keyword>
<dbReference type="GO" id="GO:0000976">
    <property type="term" value="F:transcription cis-regulatory region binding"/>
    <property type="evidence" value="ECO:0007669"/>
    <property type="project" value="TreeGrafter"/>
</dbReference>
<dbReference type="SUPFAM" id="SSF53850">
    <property type="entry name" value="Periplasmic binding protein-like II"/>
    <property type="match status" value="1"/>
</dbReference>
<dbReference type="Pfam" id="PF00126">
    <property type="entry name" value="HTH_1"/>
    <property type="match status" value="1"/>
</dbReference>
<evidence type="ECO:0000256" key="3">
    <source>
        <dbReference type="ARBA" id="ARBA00023125"/>
    </source>
</evidence>
<gene>
    <name evidence="6" type="ORF">SAMN02745130_00762</name>
</gene>
<keyword evidence="3 6" id="KW-0238">DNA-binding</keyword>
<dbReference type="Proteomes" id="UP000190460">
    <property type="component" value="Unassembled WGS sequence"/>
</dbReference>
<evidence type="ECO:0000256" key="4">
    <source>
        <dbReference type="ARBA" id="ARBA00023163"/>
    </source>
</evidence>
<dbReference type="PANTHER" id="PTHR30126:SF40">
    <property type="entry name" value="HTH-TYPE TRANSCRIPTIONAL REGULATOR GLTR"/>
    <property type="match status" value="1"/>
</dbReference>
<proteinExistence type="inferred from homology"/>
<feature type="domain" description="HTH lysR-type" evidence="5">
    <location>
        <begin position="1"/>
        <end position="58"/>
    </location>
</feature>
<dbReference type="AlphaFoldDB" id="A0A1T4VZY9"/>
<dbReference type="SUPFAM" id="SSF46785">
    <property type="entry name" value="Winged helix' DNA-binding domain"/>
    <property type="match status" value="1"/>
</dbReference>
<dbReference type="InterPro" id="IPR036390">
    <property type="entry name" value="WH_DNA-bd_sf"/>
</dbReference>
<dbReference type="PANTHER" id="PTHR30126">
    <property type="entry name" value="HTH-TYPE TRANSCRIPTIONAL REGULATOR"/>
    <property type="match status" value="1"/>
</dbReference>
<dbReference type="InterPro" id="IPR000847">
    <property type="entry name" value="LysR_HTH_N"/>
</dbReference>
<evidence type="ECO:0000256" key="2">
    <source>
        <dbReference type="ARBA" id="ARBA00023015"/>
    </source>
</evidence>
<dbReference type="EMBL" id="FUYB01000002">
    <property type="protein sequence ID" value="SKA70543.1"/>
    <property type="molecule type" value="Genomic_DNA"/>
</dbReference>
<dbReference type="Pfam" id="PF03466">
    <property type="entry name" value="LysR_substrate"/>
    <property type="match status" value="1"/>
</dbReference>
<keyword evidence="4" id="KW-0804">Transcription</keyword>
<organism evidence="6 7">
    <name type="scientific">Thiothrix eikelboomii</name>
    <dbReference type="NCBI Taxonomy" id="92487"/>
    <lineage>
        <taxon>Bacteria</taxon>
        <taxon>Pseudomonadati</taxon>
        <taxon>Pseudomonadota</taxon>
        <taxon>Gammaproteobacteria</taxon>
        <taxon>Thiotrichales</taxon>
        <taxon>Thiotrichaceae</taxon>
        <taxon>Thiothrix</taxon>
    </lineage>
</organism>
<keyword evidence="7" id="KW-1185">Reference proteome</keyword>
<evidence type="ECO:0000259" key="5">
    <source>
        <dbReference type="PROSITE" id="PS50931"/>
    </source>
</evidence>
<reference evidence="6 7" key="1">
    <citation type="submission" date="2017-02" db="EMBL/GenBank/DDBJ databases">
        <authorList>
            <person name="Peterson S.W."/>
        </authorList>
    </citation>
    <scope>NUCLEOTIDE SEQUENCE [LARGE SCALE GENOMIC DNA]</scope>
    <source>
        <strain evidence="6 7">ATCC 49788</strain>
    </source>
</reference>
<dbReference type="STRING" id="92487.SAMN02745130_00762"/>
<dbReference type="GO" id="GO:0003700">
    <property type="term" value="F:DNA-binding transcription factor activity"/>
    <property type="evidence" value="ECO:0007669"/>
    <property type="project" value="InterPro"/>
</dbReference>
<evidence type="ECO:0000256" key="1">
    <source>
        <dbReference type="ARBA" id="ARBA00009437"/>
    </source>
</evidence>
<dbReference type="PROSITE" id="PS50931">
    <property type="entry name" value="HTH_LYSR"/>
    <property type="match status" value="1"/>
</dbReference>
<accession>A0A1T4VZY9</accession>
<dbReference type="Gene3D" id="1.10.10.10">
    <property type="entry name" value="Winged helix-like DNA-binding domain superfamily/Winged helix DNA-binding domain"/>
    <property type="match status" value="1"/>
</dbReference>
<evidence type="ECO:0000313" key="7">
    <source>
        <dbReference type="Proteomes" id="UP000190460"/>
    </source>
</evidence>